<dbReference type="Pfam" id="PF13813">
    <property type="entry name" value="MBOAT_2"/>
    <property type="match status" value="1"/>
</dbReference>
<dbReference type="Proteomes" id="UP000285146">
    <property type="component" value="Unassembled WGS sequence"/>
</dbReference>
<dbReference type="InParanoid" id="A0A423WZ31"/>
<keyword evidence="2 5" id="KW-0812">Transmembrane</keyword>
<feature type="domain" description="Wax synthase" evidence="6">
    <location>
        <begin position="224"/>
        <end position="318"/>
    </location>
</feature>
<feature type="transmembrane region" description="Helical" evidence="5">
    <location>
        <begin position="30"/>
        <end position="47"/>
    </location>
</feature>
<evidence type="ECO:0000256" key="4">
    <source>
        <dbReference type="ARBA" id="ARBA00023136"/>
    </source>
</evidence>
<protein>
    <recommendedName>
        <fullName evidence="6">Wax synthase domain-containing protein</fullName>
    </recommendedName>
</protein>
<keyword evidence="4 5" id="KW-0472">Membrane</keyword>
<evidence type="ECO:0000256" key="5">
    <source>
        <dbReference type="SAM" id="Phobius"/>
    </source>
</evidence>
<feature type="transmembrane region" description="Helical" evidence="5">
    <location>
        <begin position="6"/>
        <end position="23"/>
    </location>
</feature>
<gene>
    <name evidence="7" type="ORF">VPNG_06477</name>
</gene>
<dbReference type="STRING" id="1230097.A0A423WZ31"/>
<evidence type="ECO:0000256" key="3">
    <source>
        <dbReference type="ARBA" id="ARBA00022989"/>
    </source>
</evidence>
<evidence type="ECO:0000313" key="7">
    <source>
        <dbReference type="EMBL" id="ROW08735.1"/>
    </source>
</evidence>
<dbReference type="GO" id="GO:0016020">
    <property type="term" value="C:membrane"/>
    <property type="evidence" value="ECO:0007669"/>
    <property type="project" value="UniProtKB-SubCell"/>
</dbReference>
<feature type="transmembrane region" description="Helical" evidence="5">
    <location>
        <begin position="283"/>
        <end position="301"/>
    </location>
</feature>
<organism evidence="7 8">
    <name type="scientific">Cytospora leucostoma</name>
    <dbReference type="NCBI Taxonomy" id="1230097"/>
    <lineage>
        <taxon>Eukaryota</taxon>
        <taxon>Fungi</taxon>
        <taxon>Dikarya</taxon>
        <taxon>Ascomycota</taxon>
        <taxon>Pezizomycotina</taxon>
        <taxon>Sordariomycetes</taxon>
        <taxon>Sordariomycetidae</taxon>
        <taxon>Diaporthales</taxon>
        <taxon>Cytosporaceae</taxon>
        <taxon>Cytospora</taxon>
    </lineage>
</organism>
<keyword evidence="8" id="KW-1185">Reference proteome</keyword>
<keyword evidence="3 5" id="KW-1133">Transmembrane helix</keyword>
<evidence type="ECO:0000259" key="6">
    <source>
        <dbReference type="Pfam" id="PF13813"/>
    </source>
</evidence>
<reference evidence="7 8" key="1">
    <citation type="submission" date="2015-09" db="EMBL/GenBank/DDBJ databases">
        <title>Host preference determinants of Valsa canker pathogens revealed by comparative genomics.</title>
        <authorList>
            <person name="Yin Z."/>
            <person name="Huang L."/>
        </authorList>
    </citation>
    <scope>NUCLEOTIDE SEQUENCE [LARGE SCALE GENOMIC DNA]</scope>
    <source>
        <strain evidence="7 8">SXYLt</strain>
    </source>
</reference>
<evidence type="ECO:0000256" key="1">
    <source>
        <dbReference type="ARBA" id="ARBA00004141"/>
    </source>
</evidence>
<sequence length="388" mass="44071">MHTSSFAPITYLLSSITVFHVCLHESSYQVRLLLLPFFLFFAVLSFIESDKFQSPTLTSLWAQSVALNIVHVISVILIEKCPAPQEHDGWSLSYSSAFLTTWRFWSNPQLLPEARKVVSNNKELTPEPRSVFIFLRLAKLSLYYYLQTRLLPALFSEILPEIVPSDVAQTALLSRIGDVSTREVIIRSYMSLSWIWESIMIYDGANAVLSSFTVICGIDSPADWPSLFGGLDSIRGMRSFWGTFWHRLASRPYKNCGRVVASGVSSLLGPATGSSGAPHWMEGMTVAFVVFLFSGLAHNAVSWRLGARDWLDLRWFLLNYVACLVETWALSALRRLTRRLGLARELSAIERSWLGRLVGFAWVFAFFFWSVPQWNYSRIHRALLAARH</sequence>
<comment type="caution">
    <text evidence="7">The sequence shown here is derived from an EMBL/GenBank/DDBJ whole genome shotgun (WGS) entry which is preliminary data.</text>
</comment>
<dbReference type="InterPro" id="IPR032805">
    <property type="entry name" value="Wax_synthase_dom"/>
</dbReference>
<accession>A0A423WZ31</accession>
<name>A0A423WZ31_9PEZI</name>
<feature type="transmembrane region" description="Helical" evidence="5">
    <location>
        <begin position="353"/>
        <end position="371"/>
    </location>
</feature>
<dbReference type="AlphaFoldDB" id="A0A423WZ31"/>
<comment type="subcellular location">
    <subcellularLocation>
        <location evidence="1">Membrane</location>
        <topology evidence="1">Multi-pass membrane protein</topology>
    </subcellularLocation>
</comment>
<dbReference type="OrthoDB" id="1077582at2759"/>
<evidence type="ECO:0000256" key="2">
    <source>
        <dbReference type="ARBA" id="ARBA00022692"/>
    </source>
</evidence>
<proteinExistence type="predicted"/>
<feature type="transmembrane region" description="Helical" evidence="5">
    <location>
        <begin position="313"/>
        <end position="333"/>
    </location>
</feature>
<evidence type="ECO:0000313" key="8">
    <source>
        <dbReference type="Proteomes" id="UP000285146"/>
    </source>
</evidence>
<dbReference type="EMBL" id="LKEB01000033">
    <property type="protein sequence ID" value="ROW08735.1"/>
    <property type="molecule type" value="Genomic_DNA"/>
</dbReference>